<dbReference type="RefSeq" id="XP_002484050.1">
    <property type="nucleotide sequence ID" value="XM_002484005.1"/>
</dbReference>
<name>B8MGR5_TALSN</name>
<accession>B8MGR5</accession>
<dbReference type="GeneID" id="8100992"/>
<dbReference type="PhylomeDB" id="B8MGR5"/>
<evidence type="ECO:0000313" key="1">
    <source>
        <dbReference type="EMBL" id="EED16816.1"/>
    </source>
</evidence>
<dbReference type="Proteomes" id="UP000001745">
    <property type="component" value="Unassembled WGS sequence"/>
</dbReference>
<dbReference type="VEuPathDB" id="FungiDB:TSTA_018820"/>
<dbReference type="eggNOG" id="ENOG502SX98">
    <property type="taxonomic scope" value="Eukaryota"/>
</dbReference>
<proteinExistence type="predicted"/>
<evidence type="ECO:0000313" key="2">
    <source>
        <dbReference type="Proteomes" id="UP000001745"/>
    </source>
</evidence>
<dbReference type="EMBL" id="EQ962656">
    <property type="protein sequence ID" value="EED16816.1"/>
    <property type="molecule type" value="Genomic_DNA"/>
</dbReference>
<reference evidence="2" key="1">
    <citation type="journal article" date="2015" name="Genome Announc.">
        <title>Genome sequence of the AIDS-associated pathogen Penicillium marneffei (ATCC18224) and its near taxonomic relative Talaromyces stipitatus (ATCC10500).</title>
        <authorList>
            <person name="Nierman W.C."/>
            <person name="Fedorova-Abrams N.D."/>
            <person name="Andrianopoulos A."/>
        </authorList>
    </citation>
    <scope>NUCLEOTIDE SEQUENCE [LARGE SCALE GENOMIC DNA]</scope>
    <source>
        <strain evidence="2">ATCC 10500 / CBS 375.48 / QM 6759 / NRRL 1006</strain>
    </source>
</reference>
<dbReference type="AlphaFoldDB" id="B8MGR5"/>
<gene>
    <name evidence="1" type="ORF">TSTA_018820</name>
</gene>
<keyword evidence="2" id="KW-1185">Reference proteome</keyword>
<protein>
    <submittedName>
        <fullName evidence="1">Uncharacterized protein</fullName>
    </submittedName>
</protein>
<dbReference type="InParanoid" id="B8MGR5"/>
<organism evidence="1 2">
    <name type="scientific">Talaromyces stipitatus (strain ATCC 10500 / CBS 375.48 / QM 6759 / NRRL 1006)</name>
    <name type="common">Penicillium stipitatum</name>
    <dbReference type="NCBI Taxonomy" id="441959"/>
    <lineage>
        <taxon>Eukaryota</taxon>
        <taxon>Fungi</taxon>
        <taxon>Dikarya</taxon>
        <taxon>Ascomycota</taxon>
        <taxon>Pezizomycotina</taxon>
        <taxon>Eurotiomycetes</taxon>
        <taxon>Eurotiomycetidae</taxon>
        <taxon>Eurotiales</taxon>
        <taxon>Trichocomaceae</taxon>
        <taxon>Talaromyces</taxon>
        <taxon>Talaromyces sect. Talaromyces</taxon>
    </lineage>
</organism>
<dbReference type="HOGENOM" id="CLU_1337907_0_0_1"/>
<sequence>MNSPVRRIVQTPRATIKLLARQIDIKTSQPLRNIAERRCLLDALQKFGEVATFLPSKEGDKSNILAIYETSEAASKAVDASPLTISFPTSPIPPRADYGPAHEHPVNVNVTCDIHTSIGTQSEHEERIGGNPWNNDHMGYSYDKNHSAIKNDARIDDVIAAGAPRRVFADGVIDTSYLRGGQDIEQQQKKKKKAVELKGSLLALLDE</sequence>
<dbReference type="OrthoDB" id="5367448at2759"/>